<proteinExistence type="predicted"/>
<gene>
    <name evidence="2" type="ORF">AYM40_26295</name>
</gene>
<keyword evidence="1" id="KW-1133">Transmembrane helix</keyword>
<organism evidence="2 3">
    <name type="scientific">Paraburkholderia phytofirmans OLGA172</name>
    <dbReference type="NCBI Taxonomy" id="1417228"/>
    <lineage>
        <taxon>Bacteria</taxon>
        <taxon>Pseudomonadati</taxon>
        <taxon>Pseudomonadota</taxon>
        <taxon>Betaproteobacteria</taxon>
        <taxon>Burkholderiales</taxon>
        <taxon>Burkholderiaceae</taxon>
        <taxon>Paraburkholderia</taxon>
    </lineage>
</organism>
<sequence length="65" mass="7062">MQNQPTVVVQIFKGVCLEGLLEVLGHAMLNIAMDIVFIDLVTAMLAVAAVVGMVLLVGYAWDWTE</sequence>
<feature type="transmembrane region" description="Helical" evidence="1">
    <location>
        <begin position="36"/>
        <end position="61"/>
    </location>
</feature>
<evidence type="ECO:0000313" key="3">
    <source>
        <dbReference type="Proteomes" id="UP000076852"/>
    </source>
</evidence>
<dbReference type="AlphaFoldDB" id="A0A160FSG5"/>
<evidence type="ECO:0000313" key="2">
    <source>
        <dbReference type="EMBL" id="ANB75822.1"/>
    </source>
</evidence>
<keyword evidence="3" id="KW-1185">Reference proteome</keyword>
<dbReference type="RefSeq" id="WP_063499091.1">
    <property type="nucleotide sequence ID" value="NZ_CP014579.1"/>
</dbReference>
<evidence type="ECO:0000256" key="1">
    <source>
        <dbReference type="SAM" id="Phobius"/>
    </source>
</evidence>
<dbReference type="Proteomes" id="UP000076852">
    <property type="component" value="Chromosome 2"/>
</dbReference>
<reference evidence="2 3" key="1">
    <citation type="journal article" date="2016" name="Gene">
        <title>PacBio SMRT assembly of a complex multi-replicon genome reveals chlorocatechol degradative operon in a region of genome plasticity.</title>
        <authorList>
            <person name="Ricker N."/>
            <person name="Shen S.Y."/>
            <person name="Goordial J."/>
            <person name="Jin S."/>
            <person name="Fulthorpe R.R."/>
        </authorList>
    </citation>
    <scope>NUCLEOTIDE SEQUENCE [LARGE SCALE GENOMIC DNA]</scope>
    <source>
        <strain evidence="2 3">OLGA172</strain>
    </source>
</reference>
<name>A0A160FSG5_9BURK</name>
<dbReference type="KEGG" id="buz:AYM40_26295"/>
<accession>A0A160FSG5</accession>
<dbReference type="EMBL" id="CP014579">
    <property type="protein sequence ID" value="ANB75822.1"/>
    <property type="molecule type" value="Genomic_DNA"/>
</dbReference>
<keyword evidence="1" id="KW-0472">Membrane</keyword>
<protein>
    <submittedName>
        <fullName evidence="2">Uncharacterized protein</fullName>
    </submittedName>
</protein>
<keyword evidence="1" id="KW-0812">Transmembrane</keyword>